<keyword evidence="3" id="KW-1003">Cell membrane</keyword>
<dbReference type="GO" id="GO:0022857">
    <property type="term" value="F:transmembrane transporter activity"/>
    <property type="evidence" value="ECO:0007669"/>
    <property type="project" value="InterPro"/>
</dbReference>
<feature type="transmembrane region" description="Helical" evidence="8">
    <location>
        <begin position="85"/>
        <end position="103"/>
    </location>
</feature>
<feature type="transmembrane region" description="Helical" evidence="8">
    <location>
        <begin position="34"/>
        <end position="53"/>
    </location>
</feature>
<dbReference type="InterPro" id="IPR045324">
    <property type="entry name" value="Small_multidrug_res"/>
</dbReference>
<evidence type="ECO:0000256" key="3">
    <source>
        <dbReference type="ARBA" id="ARBA00022475"/>
    </source>
</evidence>
<feature type="transmembrane region" description="Helical" evidence="8">
    <location>
        <begin position="6"/>
        <end position="22"/>
    </location>
</feature>
<accession>A0A927R3J3</accession>
<dbReference type="EMBL" id="JADBEL010000011">
    <property type="protein sequence ID" value="MBE1555166.1"/>
    <property type="molecule type" value="Genomic_DNA"/>
</dbReference>
<keyword evidence="10" id="KW-1185">Reference proteome</keyword>
<reference evidence="9" key="1">
    <citation type="submission" date="2020-10" db="EMBL/GenBank/DDBJ databases">
        <title>Genomic Encyclopedia of Type Strains, Phase IV (KMG-IV): sequencing the most valuable type-strain genomes for metagenomic binning, comparative biology and taxonomic classification.</title>
        <authorList>
            <person name="Goeker M."/>
        </authorList>
    </citation>
    <scope>NUCLEOTIDE SEQUENCE</scope>
    <source>
        <strain evidence="9">DSM 13886</strain>
    </source>
</reference>
<gene>
    <name evidence="9" type="ORF">H4683_002265</name>
</gene>
<protein>
    <submittedName>
        <fullName evidence="9">Quaternary ammonium compound-resistance protein SugE</fullName>
    </submittedName>
</protein>
<organism evidence="9 10">
    <name type="scientific">Sporosarcina limicola</name>
    <dbReference type="NCBI Taxonomy" id="34101"/>
    <lineage>
        <taxon>Bacteria</taxon>
        <taxon>Bacillati</taxon>
        <taxon>Bacillota</taxon>
        <taxon>Bacilli</taxon>
        <taxon>Bacillales</taxon>
        <taxon>Caryophanaceae</taxon>
        <taxon>Sporosarcina</taxon>
    </lineage>
</organism>
<evidence type="ECO:0000256" key="8">
    <source>
        <dbReference type="SAM" id="Phobius"/>
    </source>
</evidence>
<evidence type="ECO:0000256" key="2">
    <source>
        <dbReference type="ARBA" id="ARBA00022448"/>
    </source>
</evidence>
<evidence type="ECO:0000256" key="7">
    <source>
        <dbReference type="RuleBase" id="RU003942"/>
    </source>
</evidence>
<keyword evidence="4 7" id="KW-0812">Transmembrane</keyword>
<dbReference type="GO" id="GO:0005886">
    <property type="term" value="C:plasma membrane"/>
    <property type="evidence" value="ECO:0007669"/>
    <property type="project" value="UniProtKB-SubCell"/>
</dbReference>
<dbReference type="RefSeq" id="WP_192598906.1">
    <property type="nucleotide sequence ID" value="NZ_JADBEL010000011.1"/>
</dbReference>
<dbReference type="Proteomes" id="UP000658225">
    <property type="component" value="Unassembled WGS sequence"/>
</dbReference>
<evidence type="ECO:0000256" key="1">
    <source>
        <dbReference type="ARBA" id="ARBA00004651"/>
    </source>
</evidence>
<evidence type="ECO:0000256" key="6">
    <source>
        <dbReference type="ARBA" id="ARBA00023136"/>
    </source>
</evidence>
<dbReference type="Pfam" id="PF00893">
    <property type="entry name" value="Multi_Drug_Res"/>
    <property type="match status" value="1"/>
</dbReference>
<evidence type="ECO:0000313" key="10">
    <source>
        <dbReference type="Proteomes" id="UP000658225"/>
    </source>
</evidence>
<evidence type="ECO:0000256" key="5">
    <source>
        <dbReference type="ARBA" id="ARBA00022989"/>
    </source>
</evidence>
<evidence type="ECO:0000256" key="4">
    <source>
        <dbReference type="ARBA" id="ARBA00022692"/>
    </source>
</evidence>
<dbReference type="InterPro" id="IPR000390">
    <property type="entry name" value="Small_drug/metabolite_transptr"/>
</dbReference>
<dbReference type="PANTHER" id="PTHR30561:SF0">
    <property type="entry name" value="GUANIDINIUM EXPORTER"/>
    <property type="match status" value="1"/>
</dbReference>
<keyword evidence="5 8" id="KW-1133">Transmembrane helix</keyword>
<evidence type="ECO:0000313" key="9">
    <source>
        <dbReference type="EMBL" id="MBE1555166.1"/>
    </source>
</evidence>
<keyword evidence="2" id="KW-0813">Transport</keyword>
<dbReference type="AlphaFoldDB" id="A0A927R3J3"/>
<comment type="similarity">
    <text evidence="7">Belongs to the drug/metabolite transporter (DMT) superfamily. Small multidrug resistance (SMR) (TC 2.A.7.1) family.</text>
</comment>
<dbReference type="FunFam" id="1.10.3730.20:FF:000001">
    <property type="entry name" value="Quaternary ammonium compound resistance transporter SugE"/>
    <property type="match status" value="1"/>
</dbReference>
<feature type="transmembrane region" description="Helical" evidence="8">
    <location>
        <begin position="59"/>
        <end position="78"/>
    </location>
</feature>
<keyword evidence="6 8" id="KW-0472">Membrane</keyword>
<sequence>MAWVILIIAAFFEVAFVITLKLSDGFRNKKYTTFTIISAALSFYLLSVALRELPVGTGYAVWTGIGAAGSILVGMFFFHEKRSALKFLFLSFIIAGVAGLKVFS</sequence>
<dbReference type="PANTHER" id="PTHR30561">
    <property type="entry name" value="SMR FAMILY PROTON-DEPENDENT DRUG EFFLUX TRANSPORTER SUGE"/>
    <property type="match status" value="1"/>
</dbReference>
<comment type="caution">
    <text evidence="9">The sequence shown here is derived from an EMBL/GenBank/DDBJ whole genome shotgun (WGS) entry which is preliminary data.</text>
</comment>
<comment type="subcellular location">
    <subcellularLocation>
        <location evidence="1 7">Cell membrane</location>
        <topology evidence="1 7">Multi-pass membrane protein</topology>
    </subcellularLocation>
</comment>
<proteinExistence type="inferred from homology"/>
<name>A0A927R3J3_9BACL</name>
<dbReference type="SUPFAM" id="SSF103481">
    <property type="entry name" value="Multidrug resistance efflux transporter EmrE"/>
    <property type="match status" value="1"/>
</dbReference>
<dbReference type="Gene3D" id="1.10.3730.20">
    <property type="match status" value="1"/>
</dbReference>
<dbReference type="InterPro" id="IPR037185">
    <property type="entry name" value="EmrE-like"/>
</dbReference>